<sequence length="532" mass="55704">MPPMTSRRIVPGVLLLACSALLFPHGATASESLIPIIDARGITVRKYLPNDGEARRVIAVTGELCPAGCTSVSVSLTGNDAVVASPPATMSSLPLASTAATMDAGDDVHHAALSNGVGAACAASVSGAVIVGVRSEDLSDLIETRYGRTLLAIFRGCGSSSKRKLVVAVVGSSGGVDTEDVAKSVGSIWEVATGENAALLSEAYDLEVVEIEEGSGAEGLIDRILETTPPSLASTDVATSIIRSYAALSSSNLDTLTPSVASCVASIDDAYAASARNARAKITAFRSRTSRGLTVSGFGKSATDLFTKTLNNYDRATLSSAGTPAAPYRSERREELRKIMTRGIKECFVSQMSSLQKTALAKFNASLLEKDAKSPAAGSTKATEIDYDEERASIRTAAFKFDTAASALEVPSLALKKDRYVADTTTKLGEVLEKFPDSPEAQLRRIGRIKRKASKPRAPKQRAINAGVNLVAMIRPDGFGNFQGFAGYSLGPHGVIVGVHNDADAPDTINTLGGVRPPFVRIQPKLDLDISL</sequence>
<evidence type="ECO:0000313" key="2">
    <source>
        <dbReference type="EMBL" id="CAD8893269.1"/>
    </source>
</evidence>
<protein>
    <recommendedName>
        <fullName evidence="3">Subtilisin</fullName>
    </recommendedName>
</protein>
<evidence type="ECO:0008006" key="3">
    <source>
        <dbReference type="Google" id="ProtNLM"/>
    </source>
</evidence>
<name>A0A7S1BNU3_9STRA</name>
<dbReference type="EMBL" id="HBFR01028232">
    <property type="protein sequence ID" value="CAD8893269.1"/>
    <property type="molecule type" value="Transcribed_RNA"/>
</dbReference>
<feature type="chain" id="PRO_5030916883" description="Subtilisin" evidence="1">
    <location>
        <begin position="30"/>
        <end position="532"/>
    </location>
</feature>
<dbReference type="AlphaFoldDB" id="A0A7S1BNU3"/>
<accession>A0A7S1BNU3</accession>
<keyword evidence="1" id="KW-0732">Signal</keyword>
<feature type="signal peptide" evidence="1">
    <location>
        <begin position="1"/>
        <end position="29"/>
    </location>
</feature>
<gene>
    <name evidence="2" type="ORF">CHYS00102_LOCUS20478</name>
</gene>
<proteinExistence type="predicted"/>
<evidence type="ECO:0000256" key="1">
    <source>
        <dbReference type="SAM" id="SignalP"/>
    </source>
</evidence>
<reference evidence="2" key="1">
    <citation type="submission" date="2021-01" db="EMBL/GenBank/DDBJ databases">
        <authorList>
            <person name="Corre E."/>
            <person name="Pelletier E."/>
            <person name="Niang G."/>
            <person name="Scheremetjew M."/>
            <person name="Finn R."/>
            <person name="Kale V."/>
            <person name="Holt S."/>
            <person name="Cochrane G."/>
            <person name="Meng A."/>
            <person name="Brown T."/>
            <person name="Cohen L."/>
        </authorList>
    </citation>
    <scope>NUCLEOTIDE SEQUENCE</scope>
    <source>
        <strain evidence="2">308</strain>
    </source>
</reference>
<organism evidence="2">
    <name type="scientific">Corethron hystrix</name>
    <dbReference type="NCBI Taxonomy" id="216773"/>
    <lineage>
        <taxon>Eukaryota</taxon>
        <taxon>Sar</taxon>
        <taxon>Stramenopiles</taxon>
        <taxon>Ochrophyta</taxon>
        <taxon>Bacillariophyta</taxon>
        <taxon>Coscinodiscophyceae</taxon>
        <taxon>Corethrophycidae</taxon>
        <taxon>Corethrales</taxon>
        <taxon>Corethraceae</taxon>
        <taxon>Corethron</taxon>
    </lineage>
</organism>